<keyword evidence="3" id="KW-1185">Reference proteome</keyword>
<reference evidence="2 3" key="1">
    <citation type="submission" date="2022-01" db="EMBL/GenBank/DDBJ databases">
        <title>Desulfofustis limnae sp. nov., a novel mesophilic sulfate-reducing bacterium isolated from marsh soil.</title>
        <authorList>
            <person name="Watanabe M."/>
            <person name="Takahashi A."/>
            <person name="Kojima H."/>
            <person name="Fukui M."/>
        </authorList>
    </citation>
    <scope>NUCLEOTIDE SEQUENCE [LARGE SCALE GENOMIC DNA]</scope>
    <source>
        <strain evidence="2 3">PPLL</strain>
    </source>
</reference>
<dbReference type="RefSeq" id="WP_284151379.1">
    <property type="nucleotide sequence ID" value="NZ_AP025516.1"/>
</dbReference>
<feature type="domain" description="DUF3786" evidence="1">
    <location>
        <begin position="18"/>
        <end position="194"/>
    </location>
</feature>
<organism evidence="2 3">
    <name type="scientific">Desulfofustis limnaeus</name>
    <dbReference type="NCBI Taxonomy" id="2740163"/>
    <lineage>
        <taxon>Bacteria</taxon>
        <taxon>Pseudomonadati</taxon>
        <taxon>Thermodesulfobacteriota</taxon>
        <taxon>Desulfobulbia</taxon>
        <taxon>Desulfobulbales</taxon>
        <taxon>Desulfocapsaceae</taxon>
        <taxon>Desulfofustis</taxon>
    </lineage>
</organism>
<name>A0ABM7WAG3_9BACT</name>
<dbReference type="Pfam" id="PF12654">
    <property type="entry name" value="DUF3786"/>
    <property type="match status" value="1"/>
</dbReference>
<gene>
    <name evidence="2" type="ORF">DPPLL_23470</name>
</gene>
<protein>
    <recommendedName>
        <fullName evidence="1">DUF3786 domain-containing protein</fullName>
    </recommendedName>
</protein>
<evidence type="ECO:0000313" key="2">
    <source>
        <dbReference type="EMBL" id="BDD87982.1"/>
    </source>
</evidence>
<accession>A0ABM7WAG3</accession>
<dbReference type="InterPro" id="IPR024264">
    <property type="entry name" value="DUF3786"/>
</dbReference>
<dbReference type="Proteomes" id="UP000830055">
    <property type="component" value="Chromosome"/>
</dbReference>
<dbReference type="EMBL" id="AP025516">
    <property type="protein sequence ID" value="BDD87982.1"/>
    <property type="molecule type" value="Genomic_DNA"/>
</dbReference>
<evidence type="ECO:0000259" key="1">
    <source>
        <dbReference type="Pfam" id="PF12654"/>
    </source>
</evidence>
<sequence length="201" mass="22890">MMTELIDKTYFQELARQDPLDVCRRALSEYDDTDRCYAVTVWGKQCNIYPDQARITYVADGRAPFHPYLDLFIIHYLLRAKEIEPVQEWISEKDIPGGATFFRGPHDIPTNLITDRFGNDIDSFNNVCEQLMGTPLELADAAFAFTIAPRVSVAILYWAGDDEFPAESRLLYDRTLAEQFALDVMYALAVGICERVGRTSA</sequence>
<evidence type="ECO:0000313" key="3">
    <source>
        <dbReference type="Proteomes" id="UP000830055"/>
    </source>
</evidence>
<proteinExistence type="predicted"/>